<evidence type="ECO:0000313" key="2">
    <source>
        <dbReference type="Proteomes" id="UP001201163"/>
    </source>
</evidence>
<protein>
    <submittedName>
        <fullName evidence="1">Uncharacterized protein</fullName>
    </submittedName>
</protein>
<comment type="caution">
    <text evidence="1">The sequence shown here is derived from an EMBL/GenBank/DDBJ whole genome shotgun (WGS) entry which is preliminary data.</text>
</comment>
<dbReference type="EMBL" id="JAKELL010000194">
    <property type="protein sequence ID" value="KAH8978926.1"/>
    <property type="molecule type" value="Genomic_DNA"/>
</dbReference>
<accession>A0AAD4L912</accession>
<keyword evidence="2" id="KW-1185">Reference proteome</keyword>
<proteinExistence type="predicted"/>
<feature type="non-terminal residue" evidence="1">
    <location>
        <position position="92"/>
    </location>
</feature>
<reference evidence="1" key="1">
    <citation type="submission" date="2022-01" db="EMBL/GenBank/DDBJ databases">
        <title>Comparative genomics reveals a dynamic genome evolution in the ectomycorrhizal milk-cap (Lactarius) mushrooms.</title>
        <authorList>
            <consortium name="DOE Joint Genome Institute"/>
            <person name="Lebreton A."/>
            <person name="Tang N."/>
            <person name="Kuo A."/>
            <person name="LaButti K."/>
            <person name="Drula E."/>
            <person name="Barry K."/>
            <person name="Clum A."/>
            <person name="Lipzen A."/>
            <person name="Mousain D."/>
            <person name="Ng V."/>
            <person name="Wang R."/>
            <person name="Wang X."/>
            <person name="Dai Y."/>
            <person name="Henrissat B."/>
            <person name="Grigoriev I.V."/>
            <person name="Guerin-Laguette A."/>
            <person name="Yu F."/>
            <person name="Martin F.M."/>
        </authorList>
    </citation>
    <scope>NUCLEOTIDE SEQUENCE</scope>
    <source>
        <strain evidence="1">QP</strain>
    </source>
</reference>
<dbReference type="AlphaFoldDB" id="A0AAD4L912"/>
<sequence>LDTARYLHKPYFQAKKMTKEQIAVFVAERKWTTDVEFGFAAALLETLPFVGLILDAYIPFTHLVCTTDTEKVDEDSRAFFKNYKISLALFAN</sequence>
<organism evidence="1 2">
    <name type="scientific">Lactarius akahatsu</name>
    <dbReference type="NCBI Taxonomy" id="416441"/>
    <lineage>
        <taxon>Eukaryota</taxon>
        <taxon>Fungi</taxon>
        <taxon>Dikarya</taxon>
        <taxon>Basidiomycota</taxon>
        <taxon>Agaricomycotina</taxon>
        <taxon>Agaricomycetes</taxon>
        <taxon>Russulales</taxon>
        <taxon>Russulaceae</taxon>
        <taxon>Lactarius</taxon>
    </lineage>
</organism>
<dbReference type="Proteomes" id="UP001201163">
    <property type="component" value="Unassembled WGS sequence"/>
</dbReference>
<gene>
    <name evidence="1" type="ORF">EDB92DRAFT_1806970</name>
</gene>
<evidence type="ECO:0000313" key="1">
    <source>
        <dbReference type="EMBL" id="KAH8978926.1"/>
    </source>
</evidence>
<name>A0AAD4L912_9AGAM</name>